<keyword evidence="2" id="KW-0238">DNA-binding</keyword>
<comment type="caution">
    <text evidence="6">The sequence shown here is derived from an EMBL/GenBank/DDBJ whole genome shotgun (WGS) entry which is preliminary data.</text>
</comment>
<dbReference type="SUPFAM" id="SSF46785">
    <property type="entry name" value="Winged helix' DNA-binding domain"/>
    <property type="match status" value="1"/>
</dbReference>
<dbReference type="PANTHER" id="PTHR10015:SF427">
    <property type="entry name" value="HEAT SHOCK FACTOR PROTEIN"/>
    <property type="match status" value="1"/>
</dbReference>
<dbReference type="EMBL" id="JNBR01001416">
    <property type="protein sequence ID" value="OQR87956.1"/>
    <property type="molecule type" value="Genomic_DNA"/>
</dbReference>
<keyword evidence="7" id="KW-1185">Reference proteome</keyword>
<dbReference type="InterPro" id="IPR000232">
    <property type="entry name" value="HSF_DNA-bd"/>
</dbReference>
<gene>
    <name evidence="6" type="ORF">ACHHYP_07782</name>
</gene>
<protein>
    <recommendedName>
        <fullName evidence="5">HSF-type DNA-binding domain-containing protein</fullName>
    </recommendedName>
</protein>
<dbReference type="InterPro" id="IPR036390">
    <property type="entry name" value="WH_DNA-bd_sf"/>
</dbReference>
<dbReference type="STRING" id="1202772.A0A1V9YQE0"/>
<dbReference type="GO" id="GO:0005634">
    <property type="term" value="C:nucleus"/>
    <property type="evidence" value="ECO:0007669"/>
    <property type="project" value="UniProtKB-SubCell"/>
</dbReference>
<evidence type="ECO:0000256" key="1">
    <source>
        <dbReference type="ARBA" id="ARBA00004123"/>
    </source>
</evidence>
<evidence type="ECO:0000256" key="3">
    <source>
        <dbReference type="ARBA" id="ARBA00023242"/>
    </source>
</evidence>
<dbReference type="PANTHER" id="PTHR10015">
    <property type="entry name" value="HEAT SHOCK TRANSCRIPTION FACTOR"/>
    <property type="match status" value="1"/>
</dbReference>
<dbReference type="GO" id="GO:0043565">
    <property type="term" value="F:sequence-specific DNA binding"/>
    <property type="evidence" value="ECO:0007669"/>
    <property type="project" value="InterPro"/>
</dbReference>
<evidence type="ECO:0000259" key="5">
    <source>
        <dbReference type="SMART" id="SM00415"/>
    </source>
</evidence>
<keyword evidence="3" id="KW-0539">Nucleus</keyword>
<proteinExistence type="inferred from homology"/>
<dbReference type="Pfam" id="PF00447">
    <property type="entry name" value="HSF_DNA-bind"/>
    <property type="match status" value="1"/>
</dbReference>
<dbReference type="SMART" id="SM00415">
    <property type="entry name" value="HSF"/>
    <property type="match status" value="1"/>
</dbReference>
<feature type="domain" description="HSF-type DNA-binding" evidence="5">
    <location>
        <begin position="3"/>
        <end position="103"/>
    </location>
</feature>
<name>A0A1V9YQE0_ACHHY</name>
<dbReference type="AlphaFoldDB" id="A0A1V9YQE0"/>
<dbReference type="Proteomes" id="UP000243579">
    <property type="component" value="Unassembled WGS sequence"/>
</dbReference>
<comment type="subcellular location">
    <subcellularLocation>
        <location evidence="1">Nucleus</location>
    </subcellularLocation>
</comment>
<comment type="similarity">
    <text evidence="4">Belongs to the HSF family.</text>
</comment>
<evidence type="ECO:0000313" key="7">
    <source>
        <dbReference type="Proteomes" id="UP000243579"/>
    </source>
</evidence>
<evidence type="ECO:0000256" key="2">
    <source>
        <dbReference type="ARBA" id="ARBA00023125"/>
    </source>
</evidence>
<evidence type="ECO:0000256" key="4">
    <source>
        <dbReference type="RuleBase" id="RU004020"/>
    </source>
</evidence>
<dbReference type="Gene3D" id="1.10.10.10">
    <property type="entry name" value="Winged helix-like DNA-binding domain superfamily/Winged helix DNA-binding domain"/>
    <property type="match status" value="1"/>
</dbReference>
<dbReference type="OrthoDB" id="10331076at2759"/>
<sequence>MSKPSHFVQRLYHALEKAPRNTIHWTDDGLAFIVVDRDLFVSQILHNYFKYTKFTSFERRLRLHGFRRRSFVSQEVCQRALVMFSHPHFQRDNRALLRLISLPAQGETVANADEELSDIYNSINGLQQQIDLATSKLELLVQYVMESPDDDESDGEFAGDDYLPQLPIDFSIAEVERALVDFDVHRMSM</sequence>
<accession>A0A1V9YQE0</accession>
<reference evidence="6 7" key="1">
    <citation type="journal article" date="2014" name="Genome Biol. Evol.">
        <title>The secreted proteins of Achlya hypogyna and Thraustotheca clavata identify the ancestral oomycete secretome and reveal gene acquisitions by horizontal gene transfer.</title>
        <authorList>
            <person name="Misner I."/>
            <person name="Blouin N."/>
            <person name="Leonard G."/>
            <person name="Richards T.A."/>
            <person name="Lane C.E."/>
        </authorList>
    </citation>
    <scope>NUCLEOTIDE SEQUENCE [LARGE SCALE GENOMIC DNA]</scope>
    <source>
        <strain evidence="6 7">ATCC 48635</strain>
    </source>
</reference>
<evidence type="ECO:0000313" key="6">
    <source>
        <dbReference type="EMBL" id="OQR87956.1"/>
    </source>
</evidence>
<dbReference type="GO" id="GO:0003700">
    <property type="term" value="F:DNA-binding transcription factor activity"/>
    <property type="evidence" value="ECO:0007669"/>
    <property type="project" value="InterPro"/>
</dbReference>
<organism evidence="6 7">
    <name type="scientific">Achlya hypogyna</name>
    <name type="common">Oomycete</name>
    <name type="synonym">Protoachlya hypogyna</name>
    <dbReference type="NCBI Taxonomy" id="1202772"/>
    <lineage>
        <taxon>Eukaryota</taxon>
        <taxon>Sar</taxon>
        <taxon>Stramenopiles</taxon>
        <taxon>Oomycota</taxon>
        <taxon>Saprolegniomycetes</taxon>
        <taxon>Saprolegniales</taxon>
        <taxon>Achlyaceae</taxon>
        <taxon>Achlya</taxon>
    </lineage>
</organism>
<dbReference type="InterPro" id="IPR036388">
    <property type="entry name" value="WH-like_DNA-bd_sf"/>
</dbReference>